<dbReference type="PRINTS" id="PR00447">
    <property type="entry name" value="NATRESASSCMP"/>
</dbReference>
<dbReference type="GO" id="GO:0015293">
    <property type="term" value="F:symporter activity"/>
    <property type="evidence" value="ECO:0007669"/>
    <property type="project" value="UniProtKB-KW"/>
</dbReference>
<feature type="transmembrane region" description="Helical" evidence="7">
    <location>
        <begin position="154"/>
        <end position="172"/>
    </location>
</feature>
<feature type="transmembrane region" description="Helical" evidence="7">
    <location>
        <begin position="12"/>
        <end position="32"/>
    </location>
</feature>
<evidence type="ECO:0000256" key="2">
    <source>
        <dbReference type="ARBA" id="ARBA00022448"/>
    </source>
</evidence>
<keyword evidence="3 7" id="KW-0812">Transmembrane</keyword>
<evidence type="ECO:0000256" key="6">
    <source>
        <dbReference type="ARBA" id="ARBA00023136"/>
    </source>
</evidence>
<keyword evidence="4" id="KW-0769">Symport</keyword>
<feature type="transmembrane region" description="Helical" evidence="7">
    <location>
        <begin position="119"/>
        <end position="142"/>
    </location>
</feature>
<feature type="transmembrane region" description="Helical" evidence="7">
    <location>
        <begin position="78"/>
        <end position="99"/>
    </location>
</feature>
<dbReference type="GO" id="GO:0034755">
    <property type="term" value="P:iron ion transmembrane transport"/>
    <property type="evidence" value="ECO:0007669"/>
    <property type="project" value="TreeGrafter"/>
</dbReference>
<proteinExistence type="predicted"/>
<dbReference type="InterPro" id="IPR001046">
    <property type="entry name" value="NRAMP_fam"/>
</dbReference>
<feature type="transmembrane region" description="Helical" evidence="7">
    <location>
        <begin position="321"/>
        <end position="341"/>
    </location>
</feature>
<keyword evidence="2" id="KW-0813">Transport</keyword>
<comment type="caution">
    <text evidence="8">The sequence shown here is derived from an EMBL/GenBank/DDBJ whole genome shotgun (WGS) entry which is preliminary data.</text>
</comment>
<feature type="transmembrane region" description="Helical" evidence="7">
    <location>
        <begin position="347"/>
        <end position="366"/>
    </location>
</feature>
<evidence type="ECO:0000256" key="1">
    <source>
        <dbReference type="ARBA" id="ARBA00004141"/>
    </source>
</evidence>
<dbReference type="GO" id="GO:0005886">
    <property type="term" value="C:plasma membrane"/>
    <property type="evidence" value="ECO:0007669"/>
    <property type="project" value="TreeGrafter"/>
</dbReference>
<dbReference type="GO" id="GO:0005384">
    <property type="term" value="F:manganese ion transmembrane transporter activity"/>
    <property type="evidence" value="ECO:0007669"/>
    <property type="project" value="TreeGrafter"/>
</dbReference>
<dbReference type="PANTHER" id="PTHR11706:SF33">
    <property type="entry name" value="NATURAL RESISTANCE-ASSOCIATED MACROPHAGE PROTEIN 2"/>
    <property type="match status" value="1"/>
</dbReference>
<dbReference type="Proteomes" id="UP000255317">
    <property type="component" value="Unassembled WGS sequence"/>
</dbReference>
<name>A0A370QFX7_9FLAO</name>
<comment type="subcellular location">
    <subcellularLocation>
        <location evidence="1">Membrane</location>
        <topology evidence="1">Multi-pass membrane protein</topology>
    </subcellularLocation>
</comment>
<dbReference type="GO" id="GO:0015086">
    <property type="term" value="F:cadmium ion transmembrane transporter activity"/>
    <property type="evidence" value="ECO:0007669"/>
    <property type="project" value="TreeGrafter"/>
</dbReference>
<sequence>MKNPLKNIGPGTLVAAAFIGPGTVTVCTLAGVSFGFELLWAMGLSIVATIVLQEMAARLGLVYGKGLAATVKEQIQTPWLRVAAILLIVSAILVGNAAYEAGNISGGVLGLQTIFKEAFVTLVGFQFNYLSLLIGVIAFTLLFIGNYKVIERSLVALVLLMSISFVVAAILTNPEWVNVLKGVFLPKFPSDSLLTIIALVGTTVVPYNLFLHASLVQEKWSGAQQLPAARKDLYISIVLGGLVSMAIIICAAGIEQQNIANAADLAKGLEPLYGEVSKYVLSLGLFAAGITSAITAPLAAAYVARDCFGWKKDLKSARFRVVWIGILGLGVVFSSIGFSSIEIIQFAQVANGLLLPIIAGFLLWVVNKKSVLGDVRNTTFQTIVGLLIVLATLILGLRSLYKVFF</sequence>
<keyword evidence="9" id="KW-1185">Reference proteome</keyword>
<evidence type="ECO:0000256" key="7">
    <source>
        <dbReference type="SAM" id="Phobius"/>
    </source>
</evidence>
<feature type="transmembrane region" description="Helical" evidence="7">
    <location>
        <begin position="38"/>
        <end position="57"/>
    </location>
</feature>
<accession>A0A370QFX7</accession>
<dbReference type="PANTHER" id="PTHR11706">
    <property type="entry name" value="SOLUTE CARRIER PROTEIN FAMILY 11 MEMBER"/>
    <property type="match status" value="1"/>
</dbReference>
<reference evidence="8 9" key="1">
    <citation type="submission" date="2018-07" db="EMBL/GenBank/DDBJ databases">
        <title>Genomic Encyclopedia of Type Strains, Phase IV (KMG-IV): sequencing the most valuable type-strain genomes for metagenomic binning, comparative biology and taxonomic classification.</title>
        <authorList>
            <person name="Goeker M."/>
        </authorList>
    </citation>
    <scope>NUCLEOTIDE SEQUENCE [LARGE SCALE GENOMIC DNA]</scope>
    <source>
        <strain evidence="8 9">DSM 101478</strain>
    </source>
</reference>
<protein>
    <submittedName>
        <fullName evidence="8">NRAMP (Natural resistance-associated macrophage protein)-like metal ion transporter</fullName>
    </submittedName>
</protein>
<feature type="transmembrane region" description="Helical" evidence="7">
    <location>
        <begin position="378"/>
        <end position="401"/>
    </location>
</feature>
<evidence type="ECO:0000313" key="8">
    <source>
        <dbReference type="EMBL" id="RDK87263.1"/>
    </source>
</evidence>
<dbReference type="NCBIfam" id="NF037982">
    <property type="entry name" value="Nramp_1"/>
    <property type="match status" value="1"/>
</dbReference>
<keyword evidence="6 7" id="KW-0472">Membrane</keyword>
<gene>
    <name evidence="8" type="ORF">C8D94_102448</name>
</gene>
<dbReference type="Pfam" id="PF01566">
    <property type="entry name" value="Nramp"/>
    <property type="match status" value="1"/>
</dbReference>
<keyword evidence="5 7" id="KW-1133">Transmembrane helix</keyword>
<dbReference type="EMBL" id="QRAO01000002">
    <property type="protein sequence ID" value="RDK87263.1"/>
    <property type="molecule type" value="Genomic_DNA"/>
</dbReference>
<dbReference type="AlphaFoldDB" id="A0A370QFX7"/>
<feature type="transmembrane region" description="Helical" evidence="7">
    <location>
        <begin position="279"/>
        <end position="300"/>
    </location>
</feature>
<evidence type="ECO:0000256" key="3">
    <source>
        <dbReference type="ARBA" id="ARBA00022692"/>
    </source>
</evidence>
<evidence type="ECO:0000313" key="9">
    <source>
        <dbReference type="Proteomes" id="UP000255317"/>
    </source>
</evidence>
<feature type="transmembrane region" description="Helical" evidence="7">
    <location>
        <begin position="192"/>
        <end position="212"/>
    </location>
</feature>
<evidence type="ECO:0000256" key="4">
    <source>
        <dbReference type="ARBA" id="ARBA00022847"/>
    </source>
</evidence>
<organism evidence="8 9">
    <name type="scientific">Marinirhabdus gelatinilytica</name>
    <dbReference type="NCBI Taxonomy" id="1703343"/>
    <lineage>
        <taxon>Bacteria</taxon>
        <taxon>Pseudomonadati</taxon>
        <taxon>Bacteroidota</taxon>
        <taxon>Flavobacteriia</taxon>
        <taxon>Flavobacteriales</taxon>
        <taxon>Flavobacteriaceae</taxon>
    </lineage>
</organism>
<feature type="transmembrane region" description="Helical" evidence="7">
    <location>
        <begin position="233"/>
        <end position="254"/>
    </location>
</feature>
<evidence type="ECO:0000256" key="5">
    <source>
        <dbReference type="ARBA" id="ARBA00022989"/>
    </source>
</evidence>